<feature type="transmembrane region" description="Helical" evidence="7">
    <location>
        <begin position="216"/>
        <end position="238"/>
    </location>
</feature>
<dbReference type="EMBL" id="CP031194">
    <property type="protein sequence ID" value="AXG77910.1"/>
    <property type="molecule type" value="Genomic_DNA"/>
</dbReference>
<name>A0A345HMI6_9ACTN</name>
<comment type="subcellular location">
    <subcellularLocation>
        <location evidence="1">Membrane</location>
        <topology evidence="1">Multi-pass membrane protein</topology>
    </subcellularLocation>
</comment>
<feature type="transmembrane region" description="Helical" evidence="7">
    <location>
        <begin position="46"/>
        <end position="64"/>
    </location>
</feature>
<keyword evidence="10" id="KW-1185">Reference proteome</keyword>
<feature type="transmembrane region" description="Helical" evidence="7">
    <location>
        <begin position="391"/>
        <end position="410"/>
    </location>
</feature>
<dbReference type="PANTHER" id="PTHR32468:SF0">
    <property type="entry name" value="K(+)_H(+) ANTIPORTER 1"/>
    <property type="match status" value="1"/>
</dbReference>
<dbReference type="Gene3D" id="1.20.1530.20">
    <property type="match status" value="1"/>
</dbReference>
<evidence type="ECO:0000256" key="7">
    <source>
        <dbReference type="SAM" id="Phobius"/>
    </source>
</evidence>
<feature type="transmembrane region" description="Helical" evidence="7">
    <location>
        <begin position="250"/>
        <end position="279"/>
    </location>
</feature>
<feature type="transmembrane region" description="Helical" evidence="7">
    <location>
        <begin position="12"/>
        <end position="34"/>
    </location>
</feature>
<dbReference type="OrthoDB" id="9793589at2"/>
<feature type="transmembrane region" description="Helical" evidence="7">
    <location>
        <begin position="108"/>
        <end position="130"/>
    </location>
</feature>
<evidence type="ECO:0000256" key="1">
    <source>
        <dbReference type="ARBA" id="ARBA00004141"/>
    </source>
</evidence>
<protein>
    <submittedName>
        <fullName evidence="9">Cation/H(+) antiporter</fullName>
    </submittedName>
</protein>
<feature type="transmembrane region" description="Helical" evidence="7">
    <location>
        <begin position="142"/>
        <end position="167"/>
    </location>
</feature>
<organism evidence="9 10">
    <name type="scientific">Streptomyces paludis</name>
    <dbReference type="NCBI Taxonomy" id="2282738"/>
    <lineage>
        <taxon>Bacteria</taxon>
        <taxon>Bacillati</taxon>
        <taxon>Actinomycetota</taxon>
        <taxon>Actinomycetes</taxon>
        <taxon>Kitasatosporales</taxon>
        <taxon>Streptomycetaceae</taxon>
        <taxon>Streptomyces</taxon>
    </lineage>
</organism>
<dbReference type="Proteomes" id="UP000253868">
    <property type="component" value="Chromosome"/>
</dbReference>
<dbReference type="GO" id="GO:0016020">
    <property type="term" value="C:membrane"/>
    <property type="evidence" value="ECO:0007669"/>
    <property type="project" value="UniProtKB-SubCell"/>
</dbReference>
<accession>A0A345HMI6</accession>
<proteinExistence type="predicted"/>
<evidence type="ECO:0000259" key="8">
    <source>
        <dbReference type="Pfam" id="PF00999"/>
    </source>
</evidence>
<keyword evidence="3 7" id="KW-0812">Transmembrane</keyword>
<dbReference type="PANTHER" id="PTHR32468">
    <property type="entry name" value="CATION/H + ANTIPORTER"/>
    <property type="match status" value="1"/>
</dbReference>
<evidence type="ECO:0000256" key="5">
    <source>
        <dbReference type="ARBA" id="ARBA00023065"/>
    </source>
</evidence>
<gene>
    <name evidence="9" type="ORF">DVK44_09600</name>
</gene>
<evidence type="ECO:0000256" key="3">
    <source>
        <dbReference type="ARBA" id="ARBA00022692"/>
    </source>
</evidence>
<dbReference type="KEGG" id="spad:DVK44_09600"/>
<dbReference type="AlphaFoldDB" id="A0A345HMI6"/>
<dbReference type="GO" id="GO:0015297">
    <property type="term" value="F:antiporter activity"/>
    <property type="evidence" value="ECO:0007669"/>
    <property type="project" value="InterPro"/>
</dbReference>
<dbReference type="Pfam" id="PF00999">
    <property type="entry name" value="Na_H_Exchanger"/>
    <property type="match status" value="1"/>
</dbReference>
<evidence type="ECO:0000313" key="10">
    <source>
        <dbReference type="Proteomes" id="UP000253868"/>
    </source>
</evidence>
<dbReference type="InterPro" id="IPR050794">
    <property type="entry name" value="CPA2_transporter"/>
</dbReference>
<feature type="transmembrane region" description="Helical" evidence="7">
    <location>
        <begin position="179"/>
        <end position="204"/>
    </location>
</feature>
<feature type="transmembrane region" description="Helical" evidence="7">
    <location>
        <begin position="76"/>
        <end position="96"/>
    </location>
</feature>
<keyword evidence="5" id="KW-0406">Ion transport</keyword>
<keyword evidence="4 7" id="KW-1133">Transmembrane helix</keyword>
<evidence type="ECO:0000256" key="2">
    <source>
        <dbReference type="ARBA" id="ARBA00022448"/>
    </source>
</evidence>
<sequence length="436" mass="45917">MADASARSADLIIAITMADIAIILVAGSILGWLVRYVRQPPVVGEIIAGIALGPSLLGLLPGDLPSHIFPSEVRPHLSAIAQVGLLVFMFGIGWEFDKRLLQGRQGTAAAVSIASVVVSFVLAIGLAALLYDRHNVVNGKHISFTAFALFMGAAMSITAFPVLARILTEHRMMGTRVGALALASAAIDDVLAWCLLALVAAIVTASGGSGDFAQTIVLSLLYVTVMLLVVRPLLSYLIRRRVRDRIPPQLIVVLVAGLFLSSYATTWIGIHAIFGAFAFGFVMPREPRGVLDEGAKRPFGGISLVLLPVFFIVTGLNVDIGALSGRDLLELSAIIFVACAGKLIGASVPGRLAGMSWREAGTLGILMNTRGLTELIILNAGVSLGVLDDRMFTMMVVMALFTTVLTGPFLPKAPVRVDRAGSRALSEEPAAAASSV</sequence>
<dbReference type="InterPro" id="IPR038770">
    <property type="entry name" value="Na+/solute_symporter_sf"/>
</dbReference>
<reference evidence="10" key="1">
    <citation type="submission" date="2018-07" db="EMBL/GenBank/DDBJ databases">
        <authorList>
            <person name="Zhao J."/>
        </authorList>
    </citation>
    <scope>NUCLEOTIDE SEQUENCE [LARGE SCALE GENOMIC DNA]</scope>
    <source>
        <strain evidence="10">GSSD-12</strain>
    </source>
</reference>
<keyword evidence="2" id="KW-0813">Transport</keyword>
<feature type="transmembrane region" description="Helical" evidence="7">
    <location>
        <begin position="328"/>
        <end position="348"/>
    </location>
</feature>
<evidence type="ECO:0000256" key="6">
    <source>
        <dbReference type="ARBA" id="ARBA00023136"/>
    </source>
</evidence>
<evidence type="ECO:0000313" key="9">
    <source>
        <dbReference type="EMBL" id="AXG77910.1"/>
    </source>
</evidence>
<evidence type="ECO:0000256" key="4">
    <source>
        <dbReference type="ARBA" id="ARBA00022989"/>
    </source>
</evidence>
<feature type="domain" description="Cation/H+ exchanger transmembrane" evidence="8">
    <location>
        <begin position="29"/>
        <end position="410"/>
    </location>
</feature>
<dbReference type="GO" id="GO:1902600">
    <property type="term" value="P:proton transmembrane transport"/>
    <property type="evidence" value="ECO:0007669"/>
    <property type="project" value="InterPro"/>
</dbReference>
<keyword evidence="6 7" id="KW-0472">Membrane</keyword>
<dbReference type="InterPro" id="IPR006153">
    <property type="entry name" value="Cation/H_exchanger_TM"/>
</dbReference>
<feature type="transmembrane region" description="Helical" evidence="7">
    <location>
        <begin position="299"/>
        <end position="316"/>
    </location>
</feature>